<feature type="compositionally biased region" description="Basic residues" evidence="1">
    <location>
        <begin position="63"/>
        <end position="72"/>
    </location>
</feature>
<dbReference type="EMBL" id="JBFOLK010000006">
    <property type="protein sequence ID" value="KAL2505612.1"/>
    <property type="molecule type" value="Genomic_DNA"/>
</dbReference>
<feature type="compositionally biased region" description="Low complexity" evidence="1">
    <location>
        <begin position="24"/>
        <end position="34"/>
    </location>
</feature>
<dbReference type="AlphaFoldDB" id="A0ABD1SYW3"/>
<feature type="compositionally biased region" description="Low complexity" evidence="1">
    <location>
        <begin position="43"/>
        <end position="62"/>
    </location>
</feature>
<keyword evidence="3" id="KW-1185">Reference proteome</keyword>
<feature type="compositionally biased region" description="Polar residues" evidence="1">
    <location>
        <begin position="1"/>
        <end position="23"/>
    </location>
</feature>
<proteinExistence type="predicted"/>
<protein>
    <submittedName>
        <fullName evidence="2">Uncharacterized protein</fullName>
    </submittedName>
</protein>
<evidence type="ECO:0000313" key="2">
    <source>
        <dbReference type="EMBL" id="KAL2505612.1"/>
    </source>
</evidence>
<dbReference type="Proteomes" id="UP001604336">
    <property type="component" value="Unassembled WGS sequence"/>
</dbReference>
<organism evidence="2 3">
    <name type="scientific">Abeliophyllum distichum</name>
    <dbReference type="NCBI Taxonomy" id="126358"/>
    <lineage>
        <taxon>Eukaryota</taxon>
        <taxon>Viridiplantae</taxon>
        <taxon>Streptophyta</taxon>
        <taxon>Embryophyta</taxon>
        <taxon>Tracheophyta</taxon>
        <taxon>Spermatophyta</taxon>
        <taxon>Magnoliopsida</taxon>
        <taxon>eudicotyledons</taxon>
        <taxon>Gunneridae</taxon>
        <taxon>Pentapetalae</taxon>
        <taxon>asterids</taxon>
        <taxon>lamiids</taxon>
        <taxon>Lamiales</taxon>
        <taxon>Oleaceae</taxon>
        <taxon>Forsythieae</taxon>
        <taxon>Abeliophyllum</taxon>
    </lineage>
</organism>
<reference evidence="3" key="1">
    <citation type="submission" date="2024-07" db="EMBL/GenBank/DDBJ databases">
        <title>Two chromosome-level genome assemblies of Korean endemic species Abeliophyllum distichum and Forsythia ovata (Oleaceae).</title>
        <authorList>
            <person name="Jang H."/>
        </authorList>
    </citation>
    <scope>NUCLEOTIDE SEQUENCE [LARGE SCALE GENOMIC DNA]</scope>
</reference>
<evidence type="ECO:0000256" key="1">
    <source>
        <dbReference type="SAM" id="MobiDB-lite"/>
    </source>
</evidence>
<comment type="caution">
    <text evidence="2">The sequence shown here is derived from an EMBL/GenBank/DDBJ whole genome shotgun (WGS) entry which is preliminary data.</text>
</comment>
<accession>A0ABD1SYW3</accession>
<sequence>MSSGNDDSLNQSDTRTNPSIQGESPSSASSSSSSEVMEEVNQAPSAARLLTSSASGSGLAQLHLRKRLHRKGGPNVEVPEMRGSLNKWDAPVAKVLDEELKRLATKFSIARSRITEGGWRT</sequence>
<gene>
    <name evidence="2" type="ORF">Adt_21233</name>
</gene>
<name>A0ABD1SYW3_9LAMI</name>
<feature type="region of interest" description="Disordered" evidence="1">
    <location>
        <begin position="1"/>
        <end position="82"/>
    </location>
</feature>
<evidence type="ECO:0000313" key="3">
    <source>
        <dbReference type="Proteomes" id="UP001604336"/>
    </source>
</evidence>